<dbReference type="SUPFAM" id="SSF141868">
    <property type="entry name" value="EAL domain-like"/>
    <property type="match status" value="1"/>
</dbReference>
<reference evidence="5 6" key="1">
    <citation type="journal article" date="2013" name="Int. J. Syst. Evol. Microbiol.">
        <title>Celerinatantimonas yamalensis sp. nov., a cold-adapted diazotrophic bacterium from a cold permafrost brine.</title>
        <authorList>
            <person name="Shcherbakova V."/>
            <person name="Chuvilskaya N."/>
            <person name="Rivkina E."/>
            <person name="Demidov N."/>
            <person name="Uchaeva V."/>
            <person name="Suetin S."/>
            <person name="Suzina N."/>
            <person name="Gilichinsky D."/>
        </authorList>
    </citation>
    <scope>NUCLEOTIDE SEQUENCE [LARGE SCALE GENOMIC DNA]</scope>
    <source>
        <strain evidence="5 6">C7</strain>
    </source>
</reference>
<dbReference type="PROSITE" id="PS50887">
    <property type="entry name" value="GGDEF"/>
    <property type="match status" value="1"/>
</dbReference>
<accession>A0ABW9G616</accession>
<gene>
    <name evidence="5" type="ORF">ABUE30_07735</name>
</gene>
<dbReference type="Gene3D" id="3.20.20.450">
    <property type="entry name" value="EAL domain"/>
    <property type="match status" value="1"/>
</dbReference>
<dbReference type="SMART" id="SM00052">
    <property type="entry name" value="EAL"/>
    <property type="match status" value="1"/>
</dbReference>
<proteinExistence type="predicted"/>
<keyword evidence="1" id="KW-0597">Phosphoprotein</keyword>
<evidence type="ECO:0000313" key="6">
    <source>
        <dbReference type="Proteomes" id="UP001629953"/>
    </source>
</evidence>
<dbReference type="InterPro" id="IPR043128">
    <property type="entry name" value="Rev_trsase/Diguanyl_cyclase"/>
</dbReference>
<dbReference type="CDD" id="cd01948">
    <property type="entry name" value="EAL"/>
    <property type="match status" value="1"/>
</dbReference>
<dbReference type="PANTHER" id="PTHR44757:SF2">
    <property type="entry name" value="BIOFILM ARCHITECTURE MAINTENANCE PROTEIN MBAA"/>
    <property type="match status" value="1"/>
</dbReference>
<dbReference type="InterPro" id="IPR035919">
    <property type="entry name" value="EAL_sf"/>
</dbReference>
<comment type="caution">
    <text evidence="5">The sequence shown here is derived from an EMBL/GenBank/DDBJ whole genome shotgun (WGS) entry which is preliminary data.</text>
</comment>
<feature type="domain" description="GGDEF" evidence="4">
    <location>
        <begin position="170"/>
        <end position="304"/>
    </location>
</feature>
<dbReference type="InterPro" id="IPR001789">
    <property type="entry name" value="Sig_transdc_resp-reg_receiver"/>
</dbReference>
<keyword evidence="6" id="KW-1185">Reference proteome</keyword>
<dbReference type="InterPro" id="IPR052155">
    <property type="entry name" value="Biofilm_reg_signaling"/>
</dbReference>
<dbReference type="PROSITE" id="PS50110">
    <property type="entry name" value="RESPONSE_REGULATORY"/>
    <property type="match status" value="1"/>
</dbReference>
<dbReference type="SMART" id="SM00267">
    <property type="entry name" value="GGDEF"/>
    <property type="match status" value="1"/>
</dbReference>
<dbReference type="InterPro" id="IPR029787">
    <property type="entry name" value="Nucleotide_cyclase"/>
</dbReference>
<dbReference type="SUPFAM" id="SSF55073">
    <property type="entry name" value="Nucleotide cyclase"/>
    <property type="match status" value="1"/>
</dbReference>
<feature type="modified residue" description="4-aspartylphosphate" evidence="1">
    <location>
        <position position="52"/>
    </location>
</feature>
<dbReference type="Pfam" id="PF00990">
    <property type="entry name" value="GGDEF"/>
    <property type="match status" value="1"/>
</dbReference>
<protein>
    <submittedName>
        <fullName evidence="5">EAL domain-containing protein</fullName>
    </submittedName>
</protein>
<dbReference type="Proteomes" id="UP001629953">
    <property type="component" value="Unassembled WGS sequence"/>
</dbReference>
<organism evidence="5 6">
    <name type="scientific">Celerinatantimonas yamalensis</name>
    <dbReference type="NCBI Taxonomy" id="559956"/>
    <lineage>
        <taxon>Bacteria</taxon>
        <taxon>Pseudomonadati</taxon>
        <taxon>Pseudomonadota</taxon>
        <taxon>Gammaproteobacteria</taxon>
        <taxon>Celerinatantimonadaceae</taxon>
        <taxon>Celerinatantimonas</taxon>
    </lineage>
</organism>
<feature type="domain" description="EAL" evidence="3">
    <location>
        <begin position="312"/>
        <end position="562"/>
    </location>
</feature>
<dbReference type="Gene3D" id="3.40.50.2300">
    <property type="match status" value="1"/>
</dbReference>
<dbReference type="RefSeq" id="WP_408623145.1">
    <property type="nucleotide sequence ID" value="NZ_JBEQCT010000002.1"/>
</dbReference>
<dbReference type="EMBL" id="JBEQCT010000002">
    <property type="protein sequence ID" value="MFM2484957.1"/>
    <property type="molecule type" value="Genomic_DNA"/>
</dbReference>
<evidence type="ECO:0000259" key="3">
    <source>
        <dbReference type="PROSITE" id="PS50883"/>
    </source>
</evidence>
<dbReference type="InterPro" id="IPR011006">
    <property type="entry name" value="CheY-like_superfamily"/>
</dbReference>
<dbReference type="PANTHER" id="PTHR44757">
    <property type="entry name" value="DIGUANYLATE CYCLASE DGCP"/>
    <property type="match status" value="1"/>
</dbReference>
<dbReference type="Pfam" id="PF00072">
    <property type="entry name" value="Response_reg"/>
    <property type="match status" value="1"/>
</dbReference>
<dbReference type="Gene3D" id="3.30.70.270">
    <property type="match status" value="1"/>
</dbReference>
<dbReference type="SUPFAM" id="SSF52172">
    <property type="entry name" value="CheY-like"/>
    <property type="match status" value="1"/>
</dbReference>
<evidence type="ECO:0000313" key="5">
    <source>
        <dbReference type="EMBL" id="MFM2484957.1"/>
    </source>
</evidence>
<evidence type="ECO:0000259" key="2">
    <source>
        <dbReference type="PROSITE" id="PS50110"/>
    </source>
</evidence>
<evidence type="ECO:0000256" key="1">
    <source>
        <dbReference type="PROSITE-ProRule" id="PRU00169"/>
    </source>
</evidence>
<dbReference type="InterPro" id="IPR001633">
    <property type="entry name" value="EAL_dom"/>
</dbReference>
<evidence type="ECO:0000259" key="4">
    <source>
        <dbReference type="PROSITE" id="PS50887"/>
    </source>
</evidence>
<dbReference type="SMART" id="SM00448">
    <property type="entry name" value="REC"/>
    <property type="match status" value="1"/>
</dbReference>
<sequence>MNILLIDDDAVDRLLIVRSLSHQPEHQITEVADSTQAFAIIKQFHFDAILLDYQMPSMNGLKMLAQLKNLPEVKHTALIMLSHNHDEQLLLESITAGAQDFLIKSDITPRQLSRTLLQAKKRFELESKLNESYEQLKQLAESDPLTGIANRYRFDKALEQTIQQNQRSNQYVALFILDLDRFKHINDNFGHQVGDKLIQGVAQRLQEKLRSSELIARLGGDEFALIFNRLSSINQVNAIARRVSQLFNEPFYIDQHVIHCQCSIGIALHPLNSVYSEELKKFADIAMYRAKHSENSHSYLFEDNMQKEFSRCYQVETELRQALSDQDFALAFQPIITTHTRQIIGFEALIRWPHAKTCNQPNEFIPIAEEAHLIAALGQWVVEQAISQFQTIRPKYSFELCLAINLSLHQLHDNILFERLQSAFQHNELTPQQLVFEISGSTLDNADILPALNKLRQLGCRIALDNFGRNSTAIQHIMKYPIDIIKLDQELIAGAVTNKRYAAIMANLCTMFKQIDILIIAEGVETQAQYQLCQRYDVDAIQGFLLARPQPISTLSKELTSE</sequence>
<feature type="domain" description="Response regulatory" evidence="2">
    <location>
        <begin position="2"/>
        <end position="119"/>
    </location>
</feature>
<dbReference type="PROSITE" id="PS50883">
    <property type="entry name" value="EAL"/>
    <property type="match status" value="1"/>
</dbReference>
<dbReference type="NCBIfam" id="TIGR00254">
    <property type="entry name" value="GGDEF"/>
    <property type="match status" value="1"/>
</dbReference>
<dbReference type="Pfam" id="PF00563">
    <property type="entry name" value="EAL"/>
    <property type="match status" value="1"/>
</dbReference>
<dbReference type="InterPro" id="IPR000160">
    <property type="entry name" value="GGDEF_dom"/>
</dbReference>
<dbReference type="CDD" id="cd01949">
    <property type="entry name" value="GGDEF"/>
    <property type="match status" value="1"/>
</dbReference>
<name>A0ABW9G616_9GAMM</name>